<name>E6R745_CRYGW</name>
<dbReference type="AlphaFoldDB" id="E6R745"/>
<dbReference type="VEuPathDB" id="FungiDB:CGB_E3680C"/>
<dbReference type="Proteomes" id="UP000007805">
    <property type="component" value="Chromosome E"/>
</dbReference>
<accession>E6R745</accession>
<reference evidence="2 3" key="1">
    <citation type="journal article" date="2011" name="MBio">
        <title>Genome variation in Cryptococcus gattii, an emerging pathogen of immunocompetent hosts.</title>
        <authorList>
            <person name="D'Souza C.A."/>
            <person name="Kronstad J.W."/>
            <person name="Taylor G."/>
            <person name="Warren R."/>
            <person name="Yuen M."/>
            <person name="Hu G."/>
            <person name="Jung W.H."/>
            <person name="Sham A."/>
            <person name="Kidd S.E."/>
            <person name="Tangen K."/>
            <person name="Lee N."/>
            <person name="Zeilmaker T."/>
            <person name="Sawkins J."/>
            <person name="McVicker G."/>
            <person name="Shah S."/>
            <person name="Gnerre S."/>
            <person name="Griggs A."/>
            <person name="Zeng Q."/>
            <person name="Bartlett K."/>
            <person name="Li W."/>
            <person name="Wang X."/>
            <person name="Heitman J."/>
            <person name="Stajich J.E."/>
            <person name="Fraser J.A."/>
            <person name="Meyer W."/>
            <person name="Carter D."/>
            <person name="Schein J."/>
            <person name="Krzywinski M."/>
            <person name="Kwon-Chung K.J."/>
            <person name="Varma A."/>
            <person name="Wang J."/>
            <person name="Brunham R."/>
            <person name="Fyfe M."/>
            <person name="Ouellette B.F."/>
            <person name="Siddiqui A."/>
            <person name="Marra M."/>
            <person name="Jones S."/>
            <person name="Holt R."/>
            <person name="Birren B.W."/>
            <person name="Galagan J.E."/>
            <person name="Cuomo C.A."/>
        </authorList>
    </citation>
    <scope>NUCLEOTIDE SEQUENCE [LARGE SCALE GENOMIC DNA]</scope>
    <source>
        <strain evidence="3">WM276 / ATCC MYA-4071</strain>
    </source>
</reference>
<gene>
    <name evidence="2" type="ordered locus">CGB_E3680C</name>
</gene>
<dbReference type="EMBL" id="CP000290">
    <property type="protein sequence ID" value="ADV22508.1"/>
    <property type="molecule type" value="Genomic_DNA"/>
</dbReference>
<evidence type="ECO:0000256" key="1">
    <source>
        <dbReference type="SAM" id="MobiDB-lite"/>
    </source>
</evidence>
<proteinExistence type="predicted"/>
<dbReference type="RefSeq" id="XP_003194295.1">
    <property type="nucleotide sequence ID" value="XM_003194247.1"/>
</dbReference>
<reference key="2">
    <citation type="journal article" date="2011" name="MBio">
        <title>Genome variation in Cryptococcus gattii, an emerging pathogen of immunocompetent hosts.</title>
        <authorList>
            <person name="D'Souza C.A."/>
            <person name="Kronstad J.W."/>
            <person name="Taylor G."/>
            <person name="Warren R."/>
            <person name="Yuen M."/>
            <person name="Hu G."/>
            <person name="Jung W.H."/>
            <person name="Sham A."/>
            <person name="Kidd S.E."/>
            <person name="Tangen K."/>
            <person name="Lee N."/>
            <person name="Zeilmaker T."/>
            <person name="Sawkins J."/>
            <person name="McVicker G."/>
            <person name="Shah S."/>
            <person name="Gnerre S."/>
            <person name="Griggs A."/>
            <person name="Zeng Q."/>
            <person name="Bartlett K."/>
            <person name="Li W."/>
            <person name="Wang X."/>
            <person name="Heitman J."/>
            <person name="Stajich J.E."/>
            <person name="Fraser J.A."/>
            <person name="Meyer W."/>
            <person name="Carter D."/>
            <person name="Schein J."/>
            <person name="Krzywinski M."/>
            <person name="Kwong-Chung K.J."/>
            <person name="Varma A."/>
            <person name="Wang J."/>
            <person name="Brunham R."/>
            <person name="Fyfe M."/>
            <person name="Ouellette B.F.F."/>
            <person name="Siddiqui A."/>
            <person name="Marra M."/>
            <person name="Jones S."/>
            <person name="Holt R."/>
            <person name="Birren B.W."/>
            <person name="Galagan J.E."/>
            <person name="Cuomo C.A."/>
        </authorList>
    </citation>
    <scope>NUCLEOTIDE SEQUENCE</scope>
    <source>
        <strain>WM276</strain>
    </source>
</reference>
<evidence type="ECO:0000313" key="3">
    <source>
        <dbReference type="Proteomes" id="UP000007805"/>
    </source>
</evidence>
<keyword evidence="3" id="KW-1185">Reference proteome</keyword>
<organism evidence="2 3">
    <name type="scientific">Cryptococcus gattii serotype B (strain WM276 / ATCC MYA-4071)</name>
    <name type="common">Filobasidiella gattii</name>
    <name type="synonym">Cryptococcus bacillisporus</name>
    <dbReference type="NCBI Taxonomy" id="367775"/>
    <lineage>
        <taxon>Eukaryota</taxon>
        <taxon>Fungi</taxon>
        <taxon>Dikarya</taxon>
        <taxon>Basidiomycota</taxon>
        <taxon>Agaricomycotina</taxon>
        <taxon>Tremellomycetes</taxon>
        <taxon>Tremellales</taxon>
        <taxon>Cryptococcaceae</taxon>
        <taxon>Cryptococcus</taxon>
        <taxon>Cryptococcus gattii species complex</taxon>
    </lineage>
</organism>
<dbReference type="GeneID" id="10190451"/>
<protein>
    <submittedName>
        <fullName evidence="2">Uncharacterized protein</fullName>
    </submittedName>
</protein>
<sequence>MPPEGQMQKDIPLKEDSNTSPVDDDLKTSSLSQMQTAILLLTQLVGQQKLLVPQGSYIPRGIAIPEPSSIPIFTSPLHDASAVLLHTDLLYRLLQTYCLLTPQRNDMQEENRRVTVLELVNNSIIECSALMPWLETTGQMMEEDGESGWDEWLIAFKDATMPFEWAITEQLCDWSTFDHQAIQHRCLLMGTDFYPSDKQMAILYRAACPEILFINLMTRPDFKSGTWSEVRTLLQMEVGMYMERQKYTFAPTHAKVQIPPNQPHLAHPINHYYDHRHSLPHYLSPAGQHIHDVFSKENRCNDCRQVGHSYKTCPNRRPSMRSFPRLADNHKVMTMTCTLFFILLVIQVSTAADRRTSSTATSPFSTLDMGAGTSFFRSVSGCRVRLEGSKECGGASCEVGWW</sequence>
<feature type="region of interest" description="Disordered" evidence="1">
    <location>
        <begin position="1"/>
        <end position="27"/>
    </location>
</feature>
<evidence type="ECO:0000313" key="2">
    <source>
        <dbReference type="EMBL" id="ADV22508.1"/>
    </source>
</evidence>
<dbReference type="HOGENOM" id="CLU_034667_2_0_1"/>
<dbReference type="KEGG" id="cgi:CGB_E3680C"/>
<dbReference type="OrthoDB" id="2576347at2759"/>